<keyword evidence="2" id="KW-1185">Reference proteome</keyword>
<organism evidence="1 2">
    <name type="scientific">Nocardioides pini</name>
    <dbReference type="NCBI Taxonomy" id="2975053"/>
    <lineage>
        <taxon>Bacteria</taxon>
        <taxon>Bacillati</taxon>
        <taxon>Actinomycetota</taxon>
        <taxon>Actinomycetes</taxon>
        <taxon>Propionibacteriales</taxon>
        <taxon>Nocardioidaceae</taxon>
        <taxon>Nocardioides</taxon>
    </lineage>
</organism>
<dbReference type="RefSeq" id="WP_268110750.1">
    <property type="nucleotide sequence ID" value="NZ_JAPPUX010000002.1"/>
</dbReference>
<name>A0ABT4CAC8_9ACTN</name>
<sequence length="141" mass="15445">MSRRTEQELDVARARGALDVERARTELGEALDELKAGLDEVLAAARQRMDEKQHEPVAAGTDLTPDVAGSLWELTRRMPGVIGNSLSGDHDRVQSARETLNRLDGRLRGAGVELDDHLTGYADRLASLRDDPGGSGPRHRR</sequence>
<evidence type="ECO:0008006" key="3">
    <source>
        <dbReference type="Google" id="ProtNLM"/>
    </source>
</evidence>
<evidence type="ECO:0000313" key="1">
    <source>
        <dbReference type="EMBL" id="MCY4725932.1"/>
    </source>
</evidence>
<evidence type="ECO:0000313" key="2">
    <source>
        <dbReference type="Proteomes" id="UP001074726"/>
    </source>
</evidence>
<gene>
    <name evidence="1" type="ORF">NYO98_06555</name>
</gene>
<comment type="caution">
    <text evidence="1">The sequence shown here is derived from an EMBL/GenBank/DDBJ whole genome shotgun (WGS) entry which is preliminary data.</text>
</comment>
<proteinExistence type="predicted"/>
<reference evidence="1" key="1">
    <citation type="submission" date="2022-08" db="EMBL/GenBank/DDBJ databases">
        <title>Genome sequencing of Nocardioides sp. STR2.</title>
        <authorList>
            <person name="So Y."/>
        </authorList>
    </citation>
    <scope>NUCLEOTIDE SEQUENCE</scope>
    <source>
        <strain evidence="1">STR2</strain>
    </source>
</reference>
<accession>A0ABT4CAC8</accession>
<dbReference type="EMBL" id="JAPPUX010000002">
    <property type="protein sequence ID" value="MCY4725932.1"/>
    <property type="molecule type" value="Genomic_DNA"/>
</dbReference>
<dbReference type="Proteomes" id="UP001074726">
    <property type="component" value="Unassembled WGS sequence"/>
</dbReference>
<protein>
    <recommendedName>
        <fullName evidence="3">Excreted virulence factor EspC, type VII ESX diderm</fullName>
    </recommendedName>
</protein>